<organism evidence="2 3">
    <name type="scientific">Streptomyces machairae</name>
    <dbReference type="NCBI Taxonomy" id="3134109"/>
    <lineage>
        <taxon>Bacteria</taxon>
        <taxon>Bacillati</taxon>
        <taxon>Actinomycetota</taxon>
        <taxon>Actinomycetes</taxon>
        <taxon>Kitasatosporales</taxon>
        <taxon>Streptomycetaceae</taxon>
        <taxon>Streptomyces</taxon>
    </lineage>
</organism>
<dbReference type="Pfam" id="PF13809">
    <property type="entry name" value="Tubulin_2"/>
    <property type="match status" value="1"/>
</dbReference>
<evidence type="ECO:0000313" key="2">
    <source>
        <dbReference type="EMBL" id="MEJ8671221.1"/>
    </source>
</evidence>
<feature type="compositionally biased region" description="Pro residues" evidence="1">
    <location>
        <begin position="99"/>
        <end position="112"/>
    </location>
</feature>
<evidence type="ECO:0000256" key="1">
    <source>
        <dbReference type="SAM" id="MobiDB-lite"/>
    </source>
</evidence>
<reference evidence="2 3" key="1">
    <citation type="submission" date="2024-03" db="EMBL/GenBank/DDBJ databases">
        <title>Novel Streptomyces species of biotechnological and ecological value are a feature of Machair soil.</title>
        <authorList>
            <person name="Prole J.R."/>
            <person name="Goodfellow M."/>
            <person name="Allenby N."/>
            <person name="Ward A.C."/>
        </authorList>
    </citation>
    <scope>NUCLEOTIDE SEQUENCE [LARGE SCALE GENOMIC DNA]</scope>
    <source>
        <strain evidence="2 3">MS1.AVA.1</strain>
    </source>
</reference>
<sequence length="112" mass="12269">MALSRQSGHAPFQLPDCLQFVYADYSEADLHRLPQFNVDPSLRAAYARTSRATHNLLPNFDASPEVTKMLRPFCATRSPTGCRRASTNRRSPRCTPVPASCPPSAAPPCSPP</sequence>
<gene>
    <name evidence="2" type="ORF">WKI71_31030</name>
</gene>
<protein>
    <submittedName>
        <fullName evidence="2">Uncharacterized protein</fullName>
    </submittedName>
</protein>
<comment type="caution">
    <text evidence="2">The sequence shown here is derived from an EMBL/GenBank/DDBJ whole genome shotgun (WGS) entry which is preliminary data.</text>
</comment>
<dbReference type="Proteomes" id="UP001376459">
    <property type="component" value="Unassembled WGS sequence"/>
</dbReference>
<keyword evidence="3" id="KW-1185">Reference proteome</keyword>
<evidence type="ECO:0000313" key="3">
    <source>
        <dbReference type="Proteomes" id="UP001376459"/>
    </source>
</evidence>
<proteinExistence type="predicted"/>
<dbReference type="InterPro" id="IPR025904">
    <property type="entry name" value="Tubulin-like"/>
</dbReference>
<feature type="region of interest" description="Disordered" evidence="1">
    <location>
        <begin position="79"/>
        <end position="112"/>
    </location>
</feature>
<accession>A0ABU8UQN7</accession>
<dbReference type="EMBL" id="JBBKAK010000001">
    <property type="protein sequence ID" value="MEJ8671221.1"/>
    <property type="molecule type" value="Genomic_DNA"/>
</dbReference>
<name>A0ABU8UQN7_9ACTN</name>